<dbReference type="PANTHER" id="PTHR43289:SF6">
    <property type="entry name" value="SERINE_THREONINE-PROTEIN KINASE NEKL-3"/>
    <property type="match status" value="1"/>
</dbReference>
<dbReference type="SUPFAM" id="SSF56436">
    <property type="entry name" value="C-type lectin-like"/>
    <property type="match status" value="1"/>
</dbReference>
<dbReference type="InterPro" id="IPR017441">
    <property type="entry name" value="Protein_kinase_ATP_BS"/>
</dbReference>
<reference evidence="8" key="1">
    <citation type="journal article" date="2019" name="Int. J. Syst. Evol. Microbiol.">
        <title>The Global Catalogue of Microorganisms (GCM) 10K type strain sequencing project: providing services to taxonomists for standard genome sequencing and annotation.</title>
        <authorList>
            <consortium name="The Broad Institute Genomics Platform"/>
            <consortium name="The Broad Institute Genome Sequencing Center for Infectious Disease"/>
            <person name="Wu L."/>
            <person name="Ma J."/>
        </authorList>
    </citation>
    <scope>NUCLEOTIDE SEQUENCE [LARGE SCALE GENOMIC DNA]</scope>
    <source>
        <strain evidence="8">KCTC 22558</strain>
    </source>
</reference>
<dbReference type="CDD" id="cd14014">
    <property type="entry name" value="STKc_PknB_like"/>
    <property type="match status" value="1"/>
</dbReference>
<evidence type="ECO:0000256" key="2">
    <source>
        <dbReference type="ARBA" id="ARBA00022741"/>
    </source>
</evidence>
<accession>A0ABQ3BWL0</accession>
<dbReference type="SMART" id="SM00220">
    <property type="entry name" value="S_TKc"/>
    <property type="match status" value="1"/>
</dbReference>
<evidence type="ECO:0000259" key="6">
    <source>
        <dbReference type="PROSITE" id="PS50011"/>
    </source>
</evidence>
<keyword evidence="4 5" id="KW-0067">ATP-binding</keyword>
<dbReference type="PANTHER" id="PTHR43289">
    <property type="entry name" value="MITOGEN-ACTIVATED PROTEIN KINASE KINASE KINASE 20-RELATED"/>
    <property type="match status" value="1"/>
</dbReference>
<comment type="caution">
    <text evidence="7">The sequence shown here is derived from an EMBL/GenBank/DDBJ whole genome shotgun (WGS) entry which is preliminary data.</text>
</comment>
<evidence type="ECO:0000256" key="3">
    <source>
        <dbReference type="ARBA" id="ARBA00022777"/>
    </source>
</evidence>
<protein>
    <recommendedName>
        <fullName evidence="6">Protein kinase domain-containing protein</fullName>
    </recommendedName>
</protein>
<dbReference type="Pfam" id="PF03781">
    <property type="entry name" value="FGE-sulfatase"/>
    <property type="match status" value="1"/>
</dbReference>
<gene>
    <name evidence="7" type="ORF">GCM10008101_05300</name>
</gene>
<dbReference type="Pfam" id="PF00069">
    <property type="entry name" value="Pkinase"/>
    <property type="match status" value="1"/>
</dbReference>
<dbReference type="EMBL" id="BMXY01000001">
    <property type="protein sequence ID" value="GGZ54856.1"/>
    <property type="molecule type" value="Genomic_DNA"/>
</dbReference>
<organism evidence="7 8">
    <name type="scientific">Cognatilysobacter xinjiangensis</name>
    <dbReference type="NCBI Taxonomy" id="546892"/>
    <lineage>
        <taxon>Bacteria</taxon>
        <taxon>Pseudomonadati</taxon>
        <taxon>Pseudomonadota</taxon>
        <taxon>Gammaproteobacteria</taxon>
        <taxon>Lysobacterales</taxon>
        <taxon>Lysobacteraceae</taxon>
        <taxon>Cognatilysobacter</taxon>
    </lineage>
</organism>
<proteinExistence type="predicted"/>
<dbReference type="Gene3D" id="3.30.200.20">
    <property type="entry name" value="Phosphorylase Kinase, domain 1"/>
    <property type="match status" value="1"/>
</dbReference>
<keyword evidence="8" id="KW-1185">Reference proteome</keyword>
<feature type="binding site" evidence="5">
    <location>
        <position position="46"/>
    </location>
    <ligand>
        <name>ATP</name>
        <dbReference type="ChEBI" id="CHEBI:30616"/>
    </ligand>
</feature>
<keyword evidence="3" id="KW-0418">Kinase</keyword>
<evidence type="ECO:0000313" key="8">
    <source>
        <dbReference type="Proteomes" id="UP000643403"/>
    </source>
</evidence>
<dbReference type="InterPro" id="IPR042095">
    <property type="entry name" value="SUMF_sf"/>
</dbReference>
<evidence type="ECO:0000313" key="7">
    <source>
        <dbReference type="EMBL" id="GGZ54856.1"/>
    </source>
</evidence>
<dbReference type="InterPro" id="IPR008271">
    <property type="entry name" value="Ser/Thr_kinase_AS"/>
</dbReference>
<keyword evidence="2 5" id="KW-0547">Nucleotide-binding</keyword>
<dbReference type="PROSITE" id="PS00108">
    <property type="entry name" value="PROTEIN_KINASE_ST"/>
    <property type="match status" value="1"/>
</dbReference>
<dbReference type="InterPro" id="IPR000719">
    <property type="entry name" value="Prot_kinase_dom"/>
</dbReference>
<dbReference type="Gene3D" id="1.10.510.10">
    <property type="entry name" value="Transferase(Phosphotransferase) domain 1"/>
    <property type="match status" value="1"/>
</dbReference>
<dbReference type="Gene3D" id="3.90.1580.10">
    <property type="entry name" value="paralog of FGE (formylglycine-generating enzyme)"/>
    <property type="match status" value="1"/>
</dbReference>
<dbReference type="InterPro" id="IPR016187">
    <property type="entry name" value="CTDL_fold"/>
</dbReference>
<dbReference type="Proteomes" id="UP000643403">
    <property type="component" value="Unassembled WGS sequence"/>
</dbReference>
<feature type="domain" description="Protein kinase" evidence="6">
    <location>
        <begin position="17"/>
        <end position="269"/>
    </location>
</feature>
<dbReference type="RefSeq" id="WP_189446777.1">
    <property type="nucleotide sequence ID" value="NZ_BMXY01000001.1"/>
</dbReference>
<dbReference type="SUPFAM" id="SSF56112">
    <property type="entry name" value="Protein kinase-like (PK-like)"/>
    <property type="match status" value="1"/>
</dbReference>
<evidence type="ECO:0000256" key="4">
    <source>
        <dbReference type="ARBA" id="ARBA00022840"/>
    </source>
</evidence>
<dbReference type="InterPro" id="IPR005532">
    <property type="entry name" value="SUMF_dom"/>
</dbReference>
<evidence type="ECO:0000256" key="1">
    <source>
        <dbReference type="ARBA" id="ARBA00022679"/>
    </source>
</evidence>
<dbReference type="InterPro" id="IPR011009">
    <property type="entry name" value="Kinase-like_dom_sf"/>
</dbReference>
<name>A0ABQ3BWL0_9GAMM</name>
<sequence length="657" mass="71671">MDDTSPATAPLPEINGYRVLRQLGRGGMSTVYLADQVALGREVAIKVMSPQALGDEISRRRFENEVRTIARLEHPHIVRIHELGRTKDGLPYYSMPHLPRGHLGDRDYTRDEAGAVDIAVALLAALEYAHSRGVVHRDVKPENVLFDDAGRPLLADFGIALRRGFGPRVTTAGLAVGSTAYMAPEQARGEDVDGRADLYALGVVLWEMLAGRLPYEAADALSMAIAHAQQPIPKLPAHLRHWQRFMYRALAKAADSRFQTAAEMREAMLAVRPPRWLPAWDGVRRTLGSPVLRWGAGLAVLAGVAWGAAALWPRADRDFFRAEPATRSAAPAATVIDDPTDRMLEPLPGADIEVAVARARAQIARNALTTPPGDNALATIAEAWQQNSEDPRIRAVAGELADALRTRVASGIRKQDDAKVRDLLARHADLIRATDASIPQKSAVQADVEKALRTRLDDAVARNDRKRARAVVALAGDAGVGKADLARWTRQADAIAGTPRALVGDEVADLARGGVSREPVTRAEFQRFVDATNRAPALCRERASVLRVLKPRTWRDPGFPQGPSDPVVCVSLQDAEAYALWLGTQAGGRFRLPTAVESSRTLPQTGSRAISLWLRDCGKNCLERMVTAGSWRGRKAQEALTANRGYDDVGFRLLRER</sequence>
<evidence type="ECO:0000256" key="5">
    <source>
        <dbReference type="PROSITE-ProRule" id="PRU10141"/>
    </source>
</evidence>
<dbReference type="PROSITE" id="PS00107">
    <property type="entry name" value="PROTEIN_KINASE_ATP"/>
    <property type="match status" value="1"/>
</dbReference>
<keyword evidence="1" id="KW-0808">Transferase</keyword>
<dbReference type="PROSITE" id="PS50011">
    <property type="entry name" value="PROTEIN_KINASE_DOM"/>
    <property type="match status" value="1"/>
</dbReference>